<proteinExistence type="inferred from homology"/>
<evidence type="ECO:0000256" key="1">
    <source>
        <dbReference type="ARBA" id="ARBA00004123"/>
    </source>
</evidence>
<dbReference type="EMBL" id="CAXAMN010021665">
    <property type="protein sequence ID" value="CAK9062054.1"/>
    <property type="molecule type" value="Genomic_DNA"/>
</dbReference>
<accession>A0ABP0NES5</accession>
<dbReference type="Proteomes" id="UP001642484">
    <property type="component" value="Unassembled WGS sequence"/>
</dbReference>
<evidence type="ECO:0000256" key="3">
    <source>
        <dbReference type="ARBA" id="ARBA00023242"/>
    </source>
</evidence>
<evidence type="ECO:0000256" key="5">
    <source>
        <dbReference type="SAM" id="MobiDB-lite"/>
    </source>
</evidence>
<evidence type="ECO:0000313" key="6">
    <source>
        <dbReference type="EMBL" id="CAK9062054.1"/>
    </source>
</evidence>
<gene>
    <name evidence="6" type="ORF">CCMP2556_LOCUS30523</name>
</gene>
<feature type="non-terminal residue" evidence="6">
    <location>
        <position position="449"/>
    </location>
</feature>
<comment type="similarity">
    <text evidence="4">Belongs to the DONSON family.</text>
</comment>
<organism evidence="6 7">
    <name type="scientific">Durusdinium trenchii</name>
    <dbReference type="NCBI Taxonomy" id="1381693"/>
    <lineage>
        <taxon>Eukaryota</taxon>
        <taxon>Sar</taxon>
        <taxon>Alveolata</taxon>
        <taxon>Dinophyceae</taxon>
        <taxon>Suessiales</taxon>
        <taxon>Symbiodiniaceae</taxon>
        <taxon>Durusdinium</taxon>
    </lineage>
</organism>
<reference evidence="6 7" key="1">
    <citation type="submission" date="2024-02" db="EMBL/GenBank/DDBJ databases">
        <authorList>
            <person name="Chen Y."/>
            <person name="Shah S."/>
            <person name="Dougan E. K."/>
            <person name="Thang M."/>
            <person name="Chan C."/>
        </authorList>
    </citation>
    <scope>NUCLEOTIDE SEQUENCE [LARGE SCALE GENOMIC DNA]</scope>
</reference>
<keyword evidence="7" id="KW-1185">Reference proteome</keyword>
<evidence type="ECO:0000256" key="2">
    <source>
        <dbReference type="ARBA" id="ARBA00022473"/>
    </source>
</evidence>
<comment type="subcellular location">
    <subcellularLocation>
        <location evidence="1">Nucleus</location>
    </subcellularLocation>
</comment>
<comment type="caution">
    <text evidence="6">The sequence shown here is derived from an EMBL/GenBank/DDBJ whole genome shotgun (WGS) entry which is preliminary data.</text>
</comment>
<protein>
    <submittedName>
        <fullName evidence="6">Uncharacterized protein</fullName>
    </submittedName>
</protein>
<dbReference type="InterPro" id="IPR024861">
    <property type="entry name" value="Donson"/>
</dbReference>
<name>A0ABP0NES5_9DINO</name>
<dbReference type="PANTHER" id="PTHR12972:SF0">
    <property type="entry name" value="PROTEIN DOWNSTREAM NEIGHBOR OF SON"/>
    <property type="match status" value="1"/>
</dbReference>
<sequence length="449" mass="50030">MEGSNVTPPAMDEPAQKLRKTGPSFRERLRSLRSTEMESELEKPEETVEKAMVAFSVEPLQVDVTPGARKVNTEEKLRHERQKVWEAEQAEKRLREVQLPQLSSFEDLAEDMTLHRSLRLTTVAASLQWLRRLPFALRRHGAPVAPEELPAVARAEVQEICQQSLPHLMTEPRRAVCWLSKIASFLTWYELEGPAPPPGQPTVLKEAFNEPEQKVREWDESYRSLWLLLRQGLLPSFCIESERFSVTVFGEGSDSWSGEALGTVKPSASEPMALIFPSTRELRTLLQENHAHFQVPLADPKSATSAPRLPGRGDASASVSESTLAELRELRRDGVKATSPSDVLLNDVSQTSALWFHGAWRVHALLDVLRHGLFAPPGHAAAPGTPAARLPRLVSPGSFVNASVKTAEVVKLTKLGNESIAEIRGCFFPQQLRRFLQLLPVSLAKFSCE</sequence>
<dbReference type="PANTHER" id="PTHR12972">
    <property type="entry name" value="DOWNSTREAM NEIGHBOR OF SON"/>
    <property type="match status" value="1"/>
</dbReference>
<evidence type="ECO:0000256" key="4">
    <source>
        <dbReference type="ARBA" id="ARBA00025806"/>
    </source>
</evidence>
<evidence type="ECO:0000313" key="7">
    <source>
        <dbReference type="Proteomes" id="UP001642484"/>
    </source>
</evidence>
<feature type="compositionally biased region" description="Basic and acidic residues" evidence="5">
    <location>
        <begin position="25"/>
        <end position="47"/>
    </location>
</feature>
<feature type="region of interest" description="Disordered" evidence="5">
    <location>
        <begin position="1"/>
        <end position="47"/>
    </location>
</feature>
<feature type="region of interest" description="Disordered" evidence="5">
    <location>
        <begin position="296"/>
        <end position="320"/>
    </location>
</feature>
<keyword evidence="2" id="KW-0217">Developmental protein</keyword>
<keyword evidence="3" id="KW-0539">Nucleus</keyword>